<feature type="compositionally biased region" description="Basic and acidic residues" evidence="11">
    <location>
        <begin position="983"/>
        <end position="1006"/>
    </location>
</feature>
<evidence type="ECO:0000313" key="14">
    <source>
        <dbReference type="EMBL" id="KFG59413.1"/>
    </source>
</evidence>
<feature type="compositionally biased region" description="Polar residues" evidence="11">
    <location>
        <begin position="1"/>
        <end position="14"/>
    </location>
</feature>
<evidence type="ECO:0000256" key="4">
    <source>
        <dbReference type="ARBA" id="ARBA00022679"/>
    </source>
</evidence>
<dbReference type="EC" id="2.3.1.225" evidence="3"/>
<evidence type="ECO:0000256" key="6">
    <source>
        <dbReference type="ARBA" id="ARBA00022989"/>
    </source>
</evidence>
<evidence type="ECO:0000256" key="9">
    <source>
        <dbReference type="ARBA" id="ARBA00023288"/>
    </source>
</evidence>
<feature type="transmembrane region" description="Helical" evidence="12">
    <location>
        <begin position="1131"/>
        <end position="1154"/>
    </location>
</feature>
<dbReference type="GO" id="GO:0019706">
    <property type="term" value="F:protein-cysteine S-palmitoyltransferase activity"/>
    <property type="evidence" value="ECO:0007669"/>
    <property type="project" value="UniProtKB-EC"/>
</dbReference>
<feature type="compositionally biased region" description="Basic and acidic residues" evidence="11">
    <location>
        <begin position="771"/>
        <end position="782"/>
    </location>
</feature>
<dbReference type="GO" id="GO:0006612">
    <property type="term" value="P:protein targeting to membrane"/>
    <property type="evidence" value="ECO:0007669"/>
    <property type="project" value="TreeGrafter"/>
</dbReference>
<dbReference type="Pfam" id="PF01529">
    <property type="entry name" value="DHHC"/>
    <property type="match status" value="1"/>
</dbReference>
<keyword evidence="7 12" id="KW-0472">Membrane</keyword>
<gene>
    <name evidence="14" type="ORF">TGRUB_293220</name>
</gene>
<keyword evidence="5 12" id="KW-0812">Transmembrane</keyword>
<dbReference type="GO" id="GO:0005783">
    <property type="term" value="C:endoplasmic reticulum"/>
    <property type="evidence" value="ECO:0007669"/>
    <property type="project" value="TreeGrafter"/>
</dbReference>
<evidence type="ECO:0000256" key="12">
    <source>
        <dbReference type="SAM" id="Phobius"/>
    </source>
</evidence>
<evidence type="ECO:0000256" key="3">
    <source>
        <dbReference type="ARBA" id="ARBA00012210"/>
    </source>
</evidence>
<feature type="region of interest" description="Disordered" evidence="11">
    <location>
        <begin position="968"/>
        <end position="1055"/>
    </location>
</feature>
<sequence>MAVNSGSQLASLSAQREHHVSELHARPFSERLATWTPPEPPRTASDACSVSTPERSSSSSGDASRDASEDESEDASEDASEDESEDASGAERGPDWRGQTPLRLHRHRTRQMSTQRRPRHSGRYCAPVAVMVVRCLVLGLLMSASPQLCIFANPSFESVFLWSLVLLTVAAYLLTALGDPGYLKYCPSVLLAPEEEELTCLGETRVCVLAAGKTHAASSAASLRVSARSSPRSALPRRDAEEDSESLLHSQAKETAHLEDSGHRDGSATALFSRSHRKTAASLPGSPGTWSGRRCGVRRDSQRVLGKRPRVSRHSPPDAERRSFERRTRAKPPFFARRKENWSRLRSSASSEDSAASETAPRWQKQVKDSCSSSGESRGDSEFEDLFFGDEERGEGALGVSATRDAAAHANLPLYLRNSVDAAGPGEGRGDLWGTPGRRDAFRSSSKDNRGDLWQDEELGPGTQATFQSLPALEAPFPTSDASEGDLEKGADSWQNTETDNAFLHMQIARPDPQSPPDGGLSSSPHSRLPSFAALSSPLSFSLAATASSMQTGPCSVSSSSHGAAAGRDAWVEKSRARETDDEERRQKGEQRDEREQAVEGLYVLEDPLSRRSRPSRETAGKDRSFLTQPSFSLSSPQLLTLPSDDGSFRSMEVCRSHASSHSPRSPSPTSSRRSSSRSSSLSSRSSSSPSSPRFRYSASRRRERGDLSAWPRSAFLPAGSAAARQERGCVSLPLSEIYASCNQVFHFDSAGEPLGFAPLPLALGHRRAFEKRAAGKPERRTERRKKERRGGRGRGESMREEHSLGGQGPDADFEFSERQTECGDREAALSESAAAVHSQGSGDSEGKDSSMRSENSLEKNIDLLTQERIPLDGEAPSRHAHIHPGAESPRAKEEQTERERQREEGMRMRERTTAGGEARDVREVTVAALQPREGSEGEGAMRFERRVERNALESESEEKAAHLRLLATPAEGGADRGMAQEVCRDSRERRQQEDLRRSEASDRAKQLHGPPSPPHNAVPAVPAEETQRQRQVAWRESGESREGSREEAWRDGSRRLASRGKRGVQLERDIFSVSKNQMYQASVKLRYCEICAMFQPLRTKHCGHCGRCTRTHDHHCPWIGTCVAEENRVYFYWFLFLQALELLAVAVLYIRALVWQSEAEIQNPFYFVALFLTLMFCLFLACMVTCLFSYHTYLMLSNLTTWESMAWHRISYLKDLPEAKGSPFNRGVLVNICIYCFPPSCCGSWRPLLRPLSRFLCSLASLLHTLSPCLRRFRRPAWRSSARATGDSLAGSAVRARGLAGFPYGPCGEIWWEPGPAPVPTALDRVCCHSL</sequence>
<dbReference type="PANTHER" id="PTHR22883">
    <property type="entry name" value="ZINC FINGER DHHC DOMAIN CONTAINING PROTEIN"/>
    <property type="match status" value="1"/>
</dbReference>
<feature type="compositionally biased region" description="Basic residues" evidence="11">
    <location>
        <begin position="783"/>
        <end position="793"/>
    </location>
</feature>
<evidence type="ECO:0000256" key="10">
    <source>
        <dbReference type="ARBA" id="ARBA00023315"/>
    </source>
</evidence>
<feature type="compositionally biased region" description="Basic and acidic residues" evidence="11">
    <location>
        <begin position="1037"/>
        <end position="1055"/>
    </location>
</feature>
<evidence type="ECO:0000256" key="5">
    <source>
        <dbReference type="ARBA" id="ARBA00022692"/>
    </source>
</evidence>
<comment type="caution">
    <text evidence="14">The sequence shown here is derived from an EMBL/GenBank/DDBJ whole genome shotgun (WGS) entry which is preliminary data.</text>
</comment>
<feature type="compositionally biased region" description="Low complexity" evidence="11">
    <location>
        <begin position="626"/>
        <end position="644"/>
    </location>
</feature>
<feature type="region of interest" description="Disordered" evidence="11">
    <location>
        <begin position="769"/>
        <end position="856"/>
    </location>
</feature>
<feature type="compositionally biased region" description="Acidic residues" evidence="11">
    <location>
        <begin position="68"/>
        <end position="88"/>
    </location>
</feature>
<keyword evidence="9" id="KW-0449">Lipoprotein</keyword>
<feature type="transmembrane region" description="Helical" evidence="12">
    <location>
        <begin position="1166"/>
        <end position="1191"/>
    </location>
</feature>
<keyword evidence="8" id="KW-0564">Palmitate</keyword>
<dbReference type="OrthoDB" id="333031at2759"/>
<evidence type="ECO:0000259" key="13">
    <source>
        <dbReference type="Pfam" id="PF01529"/>
    </source>
</evidence>
<feature type="compositionally biased region" description="Basic residues" evidence="11">
    <location>
        <begin position="103"/>
        <end position="119"/>
    </location>
</feature>
<feature type="domain" description="Palmitoyltransferase DHHC" evidence="13">
    <location>
        <begin position="1085"/>
        <end position="1208"/>
    </location>
</feature>
<feature type="region of interest" description="Disordered" evidence="11">
    <location>
        <begin position="221"/>
        <end position="249"/>
    </location>
</feature>
<reference evidence="14 15" key="1">
    <citation type="submission" date="2014-05" db="EMBL/GenBank/DDBJ databases">
        <authorList>
            <person name="Sibley D."/>
            <person name="Venepally P."/>
            <person name="Karamycheva S."/>
            <person name="Hadjithomas M."/>
            <person name="Khan A."/>
            <person name="Brunk B."/>
            <person name="Roos D."/>
            <person name="Caler E."/>
            <person name="Lorenzi H."/>
        </authorList>
    </citation>
    <scope>NUCLEOTIDE SEQUENCE [LARGE SCALE GENOMIC DNA]</scope>
    <source>
        <strain evidence="14 15">RUB</strain>
    </source>
</reference>
<feature type="compositionally biased region" description="Basic and acidic residues" evidence="11">
    <location>
        <begin position="816"/>
        <end position="829"/>
    </location>
</feature>
<protein>
    <recommendedName>
        <fullName evidence="3">protein S-acyltransferase</fullName>
        <ecNumber evidence="3">2.3.1.225</ecNumber>
    </recommendedName>
</protein>
<feature type="region of interest" description="Disordered" evidence="11">
    <location>
        <begin position="546"/>
        <end position="703"/>
    </location>
</feature>
<feature type="compositionally biased region" description="Low complexity" evidence="11">
    <location>
        <begin position="657"/>
        <end position="698"/>
    </location>
</feature>
<evidence type="ECO:0000256" key="7">
    <source>
        <dbReference type="ARBA" id="ARBA00023136"/>
    </source>
</evidence>
<feature type="compositionally biased region" description="Basic and acidic residues" evidence="11">
    <location>
        <begin position="315"/>
        <end position="327"/>
    </location>
</feature>
<feature type="compositionally biased region" description="Low complexity" evidence="11">
    <location>
        <begin position="49"/>
        <end position="62"/>
    </location>
</feature>
<dbReference type="PROSITE" id="PS50216">
    <property type="entry name" value="DHHC"/>
    <property type="match status" value="1"/>
</dbReference>
<dbReference type="Proteomes" id="UP000028834">
    <property type="component" value="Unassembled WGS sequence"/>
</dbReference>
<feature type="region of interest" description="Disordered" evidence="11">
    <location>
        <begin position="876"/>
        <end position="945"/>
    </location>
</feature>
<dbReference type="VEuPathDB" id="ToxoDB:TGRUB_293220"/>
<evidence type="ECO:0000256" key="2">
    <source>
        <dbReference type="ARBA" id="ARBA00008574"/>
    </source>
</evidence>
<feature type="compositionally biased region" description="Low complexity" evidence="11">
    <location>
        <begin position="221"/>
        <end position="234"/>
    </location>
</feature>
<evidence type="ECO:0000256" key="8">
    <source>
        <dbReference type="ARBA" id="ARBA00023139"/>
    </source>
</evidence>
<comment type="subcellular location">
    <subcellularLocation>
        <location evidence="1">Endomembrane system</location>
        <topology evidence="1">Multi-pass membrane protein</topology>
    </subcellularLocation>
</comment>
<feature type="region of interest" description="Disordered" evidence="11">
    <location>
        <begin position="1"/>
        <end position="119"/>
    </location>
</feature>
<feature type="compositionally biased region" description="Basic and acidic residues" evidence="11">
    <location>
        <begin position="794"/>
        <end position="804"/>
    </location>
</feature>
<feature type="compositionally biased region" description="Basic and acidic residues" evidence="11">
    <location>
        <begin position="845"/>
        <end position="856"/>
    </location>
</feature>
<organism evidence="14 15">
    <name type="scientific">Toxoplasma gondii RUB</name>
    <dbReference type="NCBI Taxonomy" id="935652"/>
    <lineage>
        <taxon>Eukaryota</taxon>
        <taxon>Sar</taxon>
        <taxon>Alveolata</taxon>
        <taxon>Apicomplexa</taxon>
        <taxon>Conoidasida</taxon>
        <taxon>Coccidia</taxon>
        <taxon>Eucoccidiorida</taxon>
        <taxon>Eimeriorina</taxon>
        <taxon>Sarcocystidae</taxon>
        <taxon>Toxoplasma</taxon>
    </lineage>
</organism>
<keyword evidence="6 12" id="KW-1133">Transmembrane helix</keyword>
<feature type="compositionally biased region" description="Low complexity" evidence="11">
    <location>
        <begin position="347"/>
        <end position="360"/>
    </location>
</feature>
<feature type="region of interest" description="Disordered" evidence="11">
    <location>
        <begin position="416"/>
        <end position="532"/>
    </location>
</feature>
<evidence type="ECO:0000313" key="15">
    <source>
        <dbReference type="Proteomes" id="UP000028834"/>
    </source>
</evidence>
<feature type="compositionally biased region" description="Basic and acidic residues" evidence="11">
    <location>
        <begin position="15"/>
        <end position="29"/>
    </location>
</feature>
<evidence type="ECO:0000256" key="11">
    <source>
        <dbReference type="SAM" id="MobiDB-lite"/>
    </source>
</evidence>
<dbReference type="InterPro" id="IPR039859">
    <property type="entry name" value="PFA4/ZDH16/20/ERF2-like"/>
</dbReference>
<name>A0A086LRZ5_TOXGO</name>
<keyword evidence="10" id="KW-0012">Acyltransferase</keyword>
<feature type="compositionally biased region" description="Basic and acidic residues" evidence="11">
    <location>
        <begin position="934"/>
        <end position="945"/>
    </location>
</feature>
<feature type="region of interest" description="Disordered" evidence="11">
    <location>
        <begin position="272"/>
        <end position="390"/>
    </location>
</feature>
<proteinExistence type="inferred from homology"/>
<dbReference type="PANTHER" id="PTHR22883:SF301">
    <property type="entry name" value="PALMITOYLTRANSFERASE ZDHHC12"/>
    <property type="match status" value="1"/>
</dbReference>
<accession>A0A086LRZ5</accession>
<feature type="compositionally biased region" description="Basic and acidic residues" evidence="11">
    <location>
        <begin position="615"/>
        <end position="625"/>
    </location>
</feature>
<feature type="compositionally biased region" description="Basic and acidic residues" evidence="11">
    <location>
        <begin position="437"/>
        <end position="453"/>
    </location>
</feature>
<feature type="compositionally biased region" description="Basic and acidic residues" evidence="11">
    <location>
        <begin position="570"/>
        <end position="598"/>
    </location>
</feature>
<evidence type="ECO:0000256" key="1">
    <source>
        <dbReference type="ARBA" id="ARBA00004127"/>
    </source>
</evidence>
<comment type="similarity">
    <text evidence="2">Belongs to the DHHC palmitoyltransferase family.</text>
</comment>
<dbReference type="InterPro" id="IPR001594">
    <property type="entry name" value="Palmitoyltrfase_DHHC"/>
</dbReference>
<dbReference type="EMBL" id="AFYV02002207">
    <property type="protein sequence ID" value="KFG59413.1"/>
    <property type="molecule type" value="Genomic_DNA"/>
</dbReference>
<dbReference type="GO" id="GO:0005794">
    <property type="term" value="C:Golgi apparatus"/>
    <property type="evidence" value="ECO:0007669"/>
    <property type="project" value="TreeGrafter"/>
</dbReference>
<keyword evidence="4" id="KW-0808">Transferase</keyword>
<feature type="compositionally biased region" description="Basic and acidic residues" evidence="11">
    <location>
        <begin position="890"/>
        <end position="924"/>
    </location>
</feature>